<evidence type="ECO:0000313" key="2">
    <source>
        <dbReference type="Proteomes" id="UP001596516"/>
    </source>
</evidence>
<proteinExistence type="predicted"/>
<accession>A0ABW2UJH5</accession>
<evidence type="ECO:0000313" key="1">
    <source>
        <dbReference type="EMBL" id="MFC7703372.1"/>
    </source>
</evidence>
<gene>
    <name evidence="1" type="ORF">ACFQXB_04085</name>
</gene>
<protein>
    <recommendedName>
        <fullName evidence="3">Secreted protein</fullName>
    </recommendedName>
</protein>
<dbReference type="EMBL" id="JBHTFQ010000002">
    <property type="protein sequence ID" value="MFC7703372.1"/>
    <property type="molecule type" value="Genomic_DNA"/>
</dbReference>
<name>A0ABW2UJH5_9RHOB</name>
<comment type="caution">
    <text evidence="1">The sequence shown here is derived from an EMBL/GenBank/DDBJ whole genome shotgun (WGS) entry which is preliminary data.</text>
</comment>
<reference evidence="2" key="1">
    <citation type="journal article" date="2019" name="Int. J. Syst. Evol. Microbiol.">
        <title>The Global Catalogue of Microorganisms (GCM) 10K type strain sequencing project: providing services to taxonomists for standard genome sequencing and annotation.</title>
        <authorList>
            <consortium name="The Broad Institute Genomics Platform"/>
            <consortium name="The Broad Institute Genome Sequencing Center for Infectious Disease"/>
            <person name="Wu L."/>
            <person name="Ma J."/>
        </authorList>
    </citation>
    <scope>NUCLEOTIDE SEQUENCE [LARGE SCALE GENOMIC DNA]</scope>
    <source>
        <strain evidence="2">CGMCC 1.12750</strain>
    </source>
</reference>
<evidence type="ECO:0008006" key="3">
    <source>
        <dbReference type="Google" id="ProtNLM"/>
    </source>
</evidence>
<dbReference type="Proteomes" id="UP001596516">
    <property type="component" value="Unassembled WGS sequence"/>
</dbReference>
<organism evidence="1 2">
    <name type="scientific">Plastorhodobacter daqingensis</name>
    <dbReference type="NCBI Taxonomy" id="1387281"/>
    <lineage>
        <taxon>Bacteria</taxon>
        <taxon>Pseudomonadati</taxon>
        <taxon>Pseudomonadota</taxon>
        <taxon>Alphaproteobacteria</taxon>
        <taxon>Rhodobacterales</taxon>
        <taxon>Paracoccaceae</taxon>
        <taxon>Plastorhodobacter</taxon>
    </lineage>
</organism>
<keyword evidence="2" id="KW-1185">Reference proteome</keyword>
<sequence length="66" mass="7440">MIELVFVVCLSASPQNCEERSLLYSDMSPAACSMRAQPVLADWINSHPRWTIAGWKCQALRKDRSA</sequence>
<dbReference type="RefSeq" id="WP_377399555.1">
    <property type="nucleotide sequence ID" value="NZ_JBHTFQ010000002.1"/>
</dbReference>